<evidence type="ECO:0000256" key="2">
    <source>
        <dbReference type="PIRSR" id="PIRSR016184-1"/>
    </source>
</evidence>
<gene>
    <name evidence="3" type="ORF">CBYS24578_00010666</name>
</gene>
<feature type="active site" evidence="2">
    <location>
        <position position="48"/>
    </location>
</feature>
<keyword evidence="4" id="KW-1185">Reference proteome</keyword>
<reference evidence="4" key="1">
    <citation type="submission" date="2019-06" db="EMBL/GenBank/DDBJ databases">
        <authorList>
            <person name="Broberg M."/>
        </authorList>
    </citation>
    <scope>NUCLEOTIDE SEQUENCE [LARGE SCALE GENOMIC DNA]</scope>
</reference>
<dbReference type="PANTHER" id="PTHR13774:SF39">
    <property type="entry name" value="BIOSYNTHESIS PROTEIN, PUTATIVE-RELATED"/>
    <property type="match status" value="1"/>
</dbReference>
<proteinExistence type="predicted"/>
<dbReference type="EMBL" id="CABFNO020001443">
    <property type="protein sequence ID" value="CAG9988024.1"/>
    <property type="molecule type" value="Genomic_DNA"/>
</dbReference>
<comment type="caution">
    <text evidence="3">The sequence shown here is derived from an EMBL/GenBank/DDBJ whole genome shotgun (WGS) entry which is preliminary data.</text>
</comment>
<dbReference type="SUPFAM" id="SSF54506">
    <property type="entry name" value="Diaminopimelate epimerase-like"/>
    <property type="match status" value="1"/>
</dbReference>
<dbReference type="AlphaFoldDB" id="A0A9N9Y5E3"/>
<dbReference type="Gene3D" id="3.10.310.10">
    <property type="entry name" value="Diaminopimelate Epimerase, Chain A, domain 1"/>
    <property type="match status" value="2"/>
</dbReference>
<dbReference type="OrthoDB" id="75169at2759"/>
<reference evidence="3 4" key="2">
    <citation type="submission" date="2021-10" db="EMBL/GenBank/DDBJ databases">
        <authorList>
            <person name="Piombo E."/>
        </authorList>
    </citation>
    <scope>NUCLEOTIDE SEQUENCE [LARGE SCALE GENOMIC DNA]</scope>
</reference>
<dbReference type="GO" id="GO:0005737">
    <property type="term" value="C:cytoplasm"/>
    <property type="evidence" value="ECO:0007669"/>
    <property type="project" value="TreeGrafter"/>
</dbReference>
<keyword evidence="1" id="KW-0413">Isomerase</keyword>
<evidence type="ECO:0000313" key="3">
    <source>
        <dbReference type="EMBL" id="CAG9988024.1"/>
    </source>
</evidence>
<dbReference type="InterPro" id="IPR003719">
    <property type="entry name" value="Phenazine_PhzF-like"/>
</dbReference>
<sequence length="334" mass="35673">MAVSAHRVNVFPDPRALEKGGNPTTIFLDAHHLTHAEMQELARACVHECGFVVEGPTLRTNNASGPACYDVSLQFWVPGHEMEMCGHATIGALWLIEGLGKFPDARRVSVTTKAGVFEALLPQPEASSEGSSWAGQVRVSQPRGSAESLSLADGELVAEALSASVENIVALKEIQNAATSRTKTLVPLKSLDALHSLRPTATSVRSVCEAIGSTGLYPYVTIDENTFSARQFPKSSGYLEDPATGIAATALVCGLLEKGVVAQHETRTLTIRQGEAMGRPSEIGVTLRRDSSSSEVRGYWLSGIAAAMDLDGNVLPKLDDLNRRLGSSHRENES</sequence>
<dbReference type="PANTHER" id="PTHR13774">
    <property type="entry name" value="PHENAZINE BIOSYNTHESIS PROTEIN"/>
    <property type="match status" value="1"/>
</dbReference>
<accession>A0A9N9Y5E3</accession>
<dbReference type="Proteomes" id="UP000754883">
    <property type="component" value="Unassembled WGS sequence"/>
</dbReference>
<name>A0A9N9Y5E3_9HYPO</name>
<dbReference type="GO" id="GO:0016853">
    <property type="term" value="F:isomerase activity"/>
    <property type="evidence" value="ECO:0007669"/>
    <property type="project" value="UniProtKB-KW"/>
</dbReference>
<protein>
    <submittedName>
        <fullName evidence="3">Uncharacterized protein</fullName>
    </submittedName>
</protein>
<dbReference type="PIRSF" id="PIRSF016184">
    <property type="entry name" value="PhzC_PhzF"/>
    <property type="match status" value="1"/>
</dbReference>
<dbReference type="NCBIfam" id="TIGR00654">
    <property type="entry name" value="PhzF_family"/>
    <property type="match status" value="1"/>
</dbReference>
<evidence type="ECO:0000313" key="4">
    <source>
        <dbReference type="Proteomes" id="UP000754883"/>
    </source>
</evidence>
<organism evidence="3 4">
    <name type="scientific">Clonostachys byssicola</name>
    <dbReference type="NCBI Taxonomy" id="160290"/>
    <lineage>
        <taxon>Eukaryota</taxon>
        <taxon>Fungi</taxon>
        <taxon>Dikarya</taxon>
        <taxon>Ascomycota</taxon>
        <taxon>Pezizomycotina</taxon>
        <taxon>Sordariomycetes</taxon>
        <taxon>Hypocreomycetidae</taxon>
        <taxon>Hypocreales</taxon>
        <taxon>Bionectriaceae</taxon>
        <taxon>Clonostachys</taxon>
    </lineage>
</organism>
<dbReference type="Pfam" id="PF02567">
    <property type="entry name" value="PhzC-PhzF"/>
    <property type="match status" value="1"/>
</dbReference>
<evidence type="ECO:0000256" key="1">
    <source>
        <dbReference type="ARBA" id="ARBA00023235"/>
    </source>
</evidence>